<feature type="region of interest" description="Disordered" evidence="1">
    <location>
        <begin position="110"/>
        <end position="187"/>
    </location>
</feature>
<feature type="compositionally biased region" description="Acidic residues" evidence="1">
    <location>
        <begin position="114"/>
        <end position="127"/>
    </location>
</feature>
<feature type="signal peptide" evidence="2">
    <location>
        <begin position="1"/>
        <end position="21"/>
    </location>
</feature>
<dbReference type="EMBL" id="CP009247">
    <property type="protein sequence ID" value="APT88649.1"/>
    <property type="molecule type" value="Genomic_DNA"/>
</dbReference>
<keyword evidence="4" id="KW-1185">Reference proteome</keyword>
<dbReference type="KEGG" id="cfk:CFRA_04525"/>
<dbReference type="PROSITE" id="PS51257">
    <property type="entry name" value="PROKAR_LIPOPROTEIN"/>
    <property type="match status" value="1"/>
</dbReference>
<feature type="region of interest" description="Disordered" evidence="1">
    <location>
        <begin position="227"/>
        <end position="252"/>
    </location>
</feature>
<evidence type="ECO:0000256" key="2">
    <source>
        <dbReference type="SAM" id="SignalP"/>
    </source>
</evidence>
<gene>
    <name evidence="3" type="ORF">CFRA_04525</name>
</gene>
<proteinExistence type="predicted"/>
<reference evidence="3 4" key="1">
    <citation type="submission" date="2014-08" db="EMBL/GenBank/DDBJ databases">
        <title>Complete genome sequence of Corynebacterium frankenforstense ST18(T) (=DSM 45800(T)), isolated from raw cow milk.</title>
        <authorList>
            <person name="Ruckert C."/>
            <person name="Albersmeier A."/>
            <person name="Winkler A."/>
            <person name="Lipski A."/>
            <person name="Kalinowski J."/>
        </authorList>
    </citation>
    <scope>NUCLEOTIDE SEQUENCE [LARGE SCALE GENOMIC DNA]</scope>
    <source>
        <strain evidence="3 4">ST18</strain>
    </source>
</reference>
<dbReference type="Proteomes" id="UP000185434">
    <property type="component" value="Chromosome"/>
</dbReference>
<evidence type="ECO:0000313" key="4">
    <source>
        <dbReference type="Proteomes" id="UP000185434"/>
    </source>
</evidence>
<dbReference type="STRING" id="1437875.CFRA_04525"/>
<dbReference type="Gene3D" id="3.40.190.10">
    <property type="entry name" value="Periplasmic binding protein-like II"/>
    <property type="match status" value="1"/>
</dbReference>
<evidence type="ECO:0000256" key="1">
    <source>
        <dbReference type="SAM" id="MobiDB-lite"/>
    </source>
</evidence>
<name>A0A1L7CS48_9CORY</name>
<keyword evidence="2" id="KW-0732">Signal</keyword>
<evidence type="ECO:0000313" key="3">
    <source>
        <dbReference type="EMBL" id="APT88649.1"/>
    </source>
</evidence>
<protein>
    <recommendedName>
        <fullName evidence="5">ABC-type glycine betaine transport system substrate-binding domain-containing protein</fullName>
    </recommendedName>
</protein>
<sequence>MRAARKTTAVLAGLATMAGLAGCTNEATPTYLVGDDDGEVVIQVSAADPENRVLAEIYRRALASGDVHGVVETVDPDSERGKAGQLEWLADGGADLVIGCTGQLLADAQPEAAETLDEEFNAEEDSDNPTAGDAGQRTYDALLGALPGDYDVPDPSPAEGCSQGAVPDAKVDKDASGEGATSESAGEALPQNIVPIYRKTSVNRWGKKGLNDLTRLLTTHDLQEMTEQVEDGGEPDHVVGEWLGESNSDMLE</sequence>
<dbReference type="AlphaFoldDB" id="A0A1L7CS48"/>
<organism evidence="3 4">
    <name type="scientific">Corynebacterium frankenforstense DSM 45800</name>
    <dbReference type="NCBI Taxonomy" id="1437875"/>
    <lineage>
        <taxon>Bacteria</taxon>
        <taxon>Bacillati</taxon>
        <taxon>Actinomycetota</taxon>
        <taxon>Actinomycetes</taxon>
        <taxon>Mycobacteriales</taxon>
        <taxon>Corynebacteriaceae</taxon>
        <taxon>Corynebacterium</taxon>
    </lineage>
</organism>
<dbReference type="OrthoDB" id="4423830at2"/>
<feature type="chain" id="PRO_5039693983" description="ABC-type glycine betaine transport system substrate-binding domain-containing protein" evidence="2">
    <location>
        <begin position="22"/>
        <end position="252"/>
    </location>
</feature>
<accession>A0A1L7CS48</accession>
<dbReference type="RefSeq" id="WP_075663634.1">
    <property type="nucleotide sequence ID" value="NZ_CP009247.1"/>
</dbReference>
<evidence type="ECO:0008006" key="5">
    <source>
        <dbReference type="Google" id="ProtNLM"/>
    </source>
</evidence>